<evidence type="ECO:0000259" key="2">
    <source>
        <dbReference type="Pfam" id="PF20661"/>
    </source>
</evidence>
<feature type="region of interest" description="Disordered" evidence="1">
    <location>
        <begin position="44"/>
        <end position="65"/>
    </location>
</feature>
<keyword evidence="4" id="KW-1185">Reference proteome</keyword>
<sequence length="65" mass="6595">MAKKPLRTAGKKKPPAAVETSSSLDDKVKAFLEAGGEIEQIKSGVSGQANMAAPKAKAAAPKSSN</sequence>
<name>A0ABZ0I720_9GAMM</name>
<reference evidence="3 4" key="1">
    <citation type="submission" date="2023-10" db="EMBL/GenBank/DDBJ databases">
        <title>Two novel species belonging to the OM43/NOR5 clade.</title>
        <authorList>
            <person name="Park M."/>
        </authorList>
    </citation>
    <scope>NUCLEOTIDE SEQUENCE [LARGE SCALE GENOMIC DNA]</scope>
    <source>
        <strain evidence="3 4">IMCC43200</strain>
    </source>
</reference>
<dbReference type="RefSeq" id="WP_271562353.1">
    <property type="nucleotide sequence ID" value="NZ_CP136864.1"/>
</dbReference>
<accession>A0ABZ0I720</accession>
<organism evidence="3 4">
    <name type="scientific">Congregibacter variabilis</name>
    <dbReference type="NCBI Taxonomy" id="3081200"/>
    <lineage>
        <taxon>Bacteria</taxon>
        <taxon>Pseudomonadati</taxon>
        <taxon>Pseudomonadota</taxon>
        <taxon>Gammaproteobacteria</taxon>
        <taxon>Cellvibrionales</taxon>
        <taxon>Halieaceae</taxon>
        <taxon>Congregibacter</taxon>
    </lineage>
</organism>
<dbReference type="Proteomes" id="UP001626537">
    <property type="component" value="Chromosome"/>
</dbReference>
<evidence type="ECO:0000313" key="4">
    <source>
        <dbReference type="Proteomes" id="UP001626537"/>
    </source>
</evidence>
<feature type="domain" description="Transcriptional regulator SutA RNAP-binding" evidence="2">
    <location>
        <begin position="15"/>
        <end position="48"/>
    </location>
</feature>
<feature type="compositionally biased region" description="Low complexity" evidence="1">
    <location>
        <begin position="52"/>
        <end position="65"/>
    </location>
</feature>
<gene>
    <name evidence="3" type="ORF">R0135_06675</name>
</gene>
<dbReference type="Pfam" id="PF20661">
    <property type="entry name" value="SutA-RBD"/>
    <property type="match status" value="1"/>
</dbReference>
<dbReference type="InterPro" id="IPR049191">
    <property type="entry name" value="SutA_RBD"/>
</dbReference>
<feature type="region of interest" description="Disordered" evidence="1">
    <location>
        <begin position="1"/>
        <end position="25"/>
    </location>
</feature>
<dbReference type="EMBL" id="CP136864">
    <property type="protein sequence ID" value="WOJ94848.1"/>
    <property type="molecule type" value="Genomic_DNA"/>
</dbReference>
<protein>
    <recommendedName>
        <fullName evidence="2">Transcriptional regulator SutA RNAP-binding domain-containing protein</fullName>
    </recommendedName>
</protein>
<proteinExistence type="predicted"/>
<evidence type="ECO:0000256" key="1">
    <source>
        <dbReference type="SAM" id="MobiDB-lite"/>
    </source>
</evidence>
<evidence type="ECO:0000313" key="3">
    <source>
        <dbReference type="EMBL" id="WOJ94848.1"/>
    </source>
</evidence>
<feature type="compositionally biased region" description="Basic residues" evidence="1">
    <location>
        <begin position="1"/>
        <end position="14"/>
    </location>
</feature>